<evidence type="ECO:0000256" key="4">
    <source>
        <dbReference type="ARBA" id="ARBA00022840"/>
    </source>
</evidence>
<dbReference type="InterPro" id="IPR005895">
    <property type="entry name" value="ABC_transptr_haem_export_CcmA"/>
</dbReference>
<reference evidence="8" key="1">
    <citation type="journal article" date="2018" name="Int. J. Syst. Evol. Microbiol.">
        <title>Neptunicella marina gen. nov., sp. nov., isolated from surface seawater.</title>
        <authorList>
            <person name="Liu X."/>
            <person name="Lai Q."/>
            <person name="Du Y."/>
            <person name="Zhang X."/>
            <person name="Liu Z."/>
            <person name="Sun F."/>
            <person name="Shao Z."/>
        </authorList>
    </citation>
    <scope>NUCLEOTIDE SEQUENCE</scope>
    <source>
        <strain evidence="8">S27-2</strain>
    </source>
</reference>
<evidence type="ECO:0000259" key="7">
    <source>
        <dbReference type="PROSITE" id="PS50893"/>
    </source>
</evidence>
<dbReference type="InterPro" id="IPR003439">
    <property type="entry name" value="ABC_transporter-like_ATP-bd"/>
</dbReference>
<dbReference type="AlphaFoldDB" id="A0A8J6IQ40"/>
<proteinExistence type="predicted"/>
<dbReference type="NCBIfam" id="NF010061">
    <property type="entry name" value="PRK13538.1"/>
    <property type="match status" value="1"/>
</dbReference>
<dbReference type="RefSeq" id="WP_186505603.1">
    <property type="nucleotide sequence ID" value="NZ_JACNEP010000002.1"/>
</dbReference>
<feature type="domain" description="ABC transporter" evidence="7">
    <location>
        <begin position="2"/>
        <end position="205"/>
    </location>
</feature>
<name>A0A8J6IQ40_9ALTE</name>
<sequence>MLDANNLTCCKSDRVLFQQLSLSLDVGDILHLQGPNGAGKTSLLRILVGLSQPQSGCVNYQHTSIEQSNDFAQQLIYIGHKPALNPALTAIENLTYWAQMHGVSLLSDIWQILSDLGLAGLEDIPVSQLSAGQQRRVALARLWIKPAKLWVLDEPFTALDVNAIDMVQQKMQRHAQQGGAVILTSHQPVDMMHNIKVLIMEYQWL</sequence>
<keyword evidence="2" id="KW-0547">Nucleotide-binding</keyword>
<dbReference type="InterPro" id="IPR027417">
    <property type="entry name" value="P-loop_NTPase"/>
</dbReference>
<evidence type="ECO:0000313" key="9">
    <source>
        <dbReference type="Proteomes" id="UP000601768"/>
    </source>
</evidence>
<evidence type="ECO:0000313" key="8">
    <source>
        <dbReference type="EMBL" id="MBC3764971.1"/>
    </source>
</evidence>
<evidence type="ECO:0000256" key="2">
    <source>
        <dbReference type="ARBA" id="ARBA00022741"/>
    </source>
</evidence>
<keyword evidence="1" id="KW-0813">Transport</keyword>
<comment type="caution">
    <text evidence="8">The sequence shown here is derived from an EMBL/GenBank/DDBJ whole genome shotgun (WGS) entry which is preliminary data.</text>
</comment>
<dbReference type="EMBL" id="JACNEP010000002">
    <property type="protein sequence ID" value="MBC3764971.1"/>
    <property type="molecule type" value="Genomic_DNA"/>
</dbReference>
<keyword evidence="5" id="KW-1278">Translocase</keyword>
<dbReference type="Gene3D" id="3.40.50.300">
    <property type="entry name" value="P-loop containing nucleotide triphosphate hydrolases"/>
    <property type="match status" value="1"/>
</dbReference>
<dbReference type="GO" id="GO:0016887">
    <property type="term" value="F:ATP hydrolysis activity"/>
    <property type="evidence" value="ECO:0007669"/>
    <property type="project" value="InterPro"/>
</dbReference>
<protein>
    <submittedName>
        <fullName evidence="8">Cytochrome c biogenesis heme-transporting ATPase CcmA</fullName>
    </submittedName>
</protein>
<evidence type="ECO:0000256" key="5">
    <source>
        <dbReference type="ARBA" id="ARBA00022967"/>
    </source>
</evidence>
<accession>A0A8J6IQ40</accession>
<keyword evidence="6" id="KW-0472">Membrane</keyword>
<organism evidence="8 9">
    <name type="scientific">Neptunicella marina</name>
    <dbReference type="NCBI Taxonomy" id="2125989"/>
    <lineage>
        <taxon>Bacteria</taxon>
        <taxon>Pseudomonadati</taxon>
        <taxon>Pseudomonadota</taxon>
        <taxon>Gammaproteobacteria</taxon>
        <taxon>Alteromonadales</taxon>
        <taxon>Alteromonadaceae</taxon>
        <taxon>Neptunicella</taxon>
    </lineage>
</organism>
<evidence type="ECO:0000256" key="1">
    <source>
        <dbReference type="ARBA" id="ARBA00022448"/>
    </source>
</evidence>
<dbReference type="PROSITE" id="PS00211">
    <property type="entry name" value="ABC_TRANSPORTER_1"/>
    <property type="match status" value="1"/>
</dbReference>
<keyword evidence="9" id="KW-1185">Reference proteome</keyword>
<dbReference type="PROSITE" id="PS50893">
    <property type="entry name" value="ABC_TRANSPORTER_2"/>
    <property type="match status" value="1"/>
</dbReference>
<gene>
    <name evidence="8" type="primary">ccmA</name>
    <name evidence="8" type="ORF">H8B19_03720</name>
</gene>
<evidence type="ECO:0000256" key="6">
    <source>
        <dbReference type="ARBA" id="ARBA00023136"/>
    </source>
</evidence>
<dbReference type="GO" id="GO:0022857">
    <property type="term" value="F:transmembrane transporter activity"/>
    <property type="evidence" value="ECO:0007669"/>
    <property type="project" value="InterPro"/>
</dbReference>
<dbReference type="Pfam" id="PF00005">
    <property type="entry name" value="ABC_tran"/>
    <property type="match status" value="1"/>
</dbReference>
<evidence type="ECO:0000256" key="3">
    <source>
        <dbReference type="ARBA" id="ARBA00022748"/>
    </source>
</evidence>
<dbReference type="PANTHER" id="PTHR43499:SF1">
    <property type="entry name" value="ABC TRANSPORTER I FAMILY MEMBER 1"/>
    <property type="match status" value="1"/>
</dbReference>
<dbReference type="SUPFAM" id="SSF52540">
    <property type="entry name" value="P-loop containing nucleoside triphosphate hydrolases"/>
    <property type="match status" value="1"/>
</dbReference>
<keyword evidence="3" id="KW-0201">Cytochrome c-type biogenesis</keyword>
<reference evidence="8" key="2">
    <citation type="submission" date="2020-08" db="EMBL/GenBank/DDBJ databases">
        <authorList>
            <person name="Lai Q."/>
        </authorList>
    </citation>
    <scope>NUCLEOTIDE SEQUENCE</scope>
    <source>
        <strain evidence="8">S27-2</strain>
    </source>
</reference>
<dbReference type="InterPro" id="IPR003593">
    <property type="entry name" value="AAA+_ATPase"/>
</dbReference>
<dbReference type="GO" id="GO:0017004">
    <property type="term" value="P:cytochrome complex assembly"/>
    <property type="evidence" value="ECO:0007669"/>
    <property type="project" value="UniProtKB-KW"/>
</dbReference>
<dbReference type="InterPro" id="IPR017871">
    <property type="entry name" value="ABC_transporter-like_CS"/>
</dbReference>
<dbReference type="GO" id="GO:0005524">
    <property type="term" value="F:ATP binding"/>
    <property type="evidence" value="ECO:0007669"/>
    <property type="project" value="UniProtKB-KW"/>
</dbReference>
<dbReference type="NCBIfam" id="TIGR01189">
    <property type="entry name" value="ccmA"/>
    <property type="match status" value="1"/>
</dbReference>
<dbReference type="Proteomes" id="UP000601768">
    <property type="component" value="Unassembled WGS sequence"/>
</dbReference>
<dbReference type="PANTHER" id="PTHR43499">
    <property type="entry name" value="ABC TRANSPORTER I FAMILY MEMBER 1"/>
    <property type="match status" value="1"/>
</dbReference>
<dbReference type="SMART" id="SM00382">
    <property type="entry name" value="AAA"/>
    <property type="match status" value="1"/>
</dbReference>
<keyword evidence="4" id="KW-0067">ATP-binding</keyword>